<organism evidence="1 2">
    <name type="scientific">Paenibacillus lautus</name>
    <name type="common">Bacillus lautus</name>
    <dbReference type="NCBI Taxonomy" id="1401"/>
    <lineage>
        <taxon>Bacteria</taxon>
        <taxon>Bacillati</taxon>
        <taxon>Bacillota</taxon>
        <taxon>Bacilli</taxon>
        <taxon>Bacillales</taxon>
        <taxon>Paenibacillaceae</taxon>
        <taxon>Paenibacillus</taxon>
    </lineage>
</organism>
<dbReference type="AlphaFoldDB" id="A0A385TWN0"/>
<geneLocation type="plasmid" evidence="1 2">
    <name>pAZOPL1</name>
</geneLocation>
<proteinExistence type="predicted"/>
<keyword evidence="2" id="KW-1185">Reference proteome</keyword>
<protein>
    <submittedName>
        <fullName evidence="1">Uncharacterized protein</fullName>
    </submittedName>
</protein>
<evidence type="ECO:0000313" key="1">
    <source>
        <dbReference type="EMBL" id="AYB48186.1"/>
    </source>
</evidence>
<dbReference type="KEGG" id="plw:D5F53_32555"/>
<evidence type="ECO:0000313" key="2">
    <source>
        <dbReference type="Proteomes" id="UP000266552"/>
    </source>
</evidence>
<accession>A0A385TWN0</accession>
<gene>
    <name evidence="1" type="ORF">D5F53_32555</name>
</gene>
<dbReference type="Proteomes" id="UP000266552">
    <property type="component" value="Plasmid pAZOPL1"/>
</dbReference>
<sequence>METVAPILQLAGFTLGRQNIWSRSVGEHKLEIEARVRMNSPDRSYFWIRWLSARGIVDKGPMERLISDWFFTVNSHIPITVNWLQVKVATSDFKPPLFGFYESVPNIWVKSEKQIRFSFYPILDHYYFEVRNSDIRKSIPHNHFSLWIDELKHNLLGHHRPDDQICLDLNVG</sequence>
<name>A0A385TWN0_PAELA</name>
<dbReference type="EMBL" id="CP032413">
    <property type="protein sequence ID" value="AYB48186.1"/>
    <property type="molecule type" value="Genomic_DNA"/>
</dbReference>
<reference evidence="1 2" key="1">
    <citation type="submission" date="2018-09" db="EMBL/GenBank/DDBJ databases">
        <title>Genome Sequence of Paenibacillus lautus Strain E7593-69, Azo Dye-Degrading Bacteria, Isolated from Commercial Tattoo Inks.</title>
        <authorList>
            <person name="Nho S.W."/>
            <person name="Kim S.-J."/>
            <person name="Kweon O."/>
            <person name="Cerniglia C.E."/>
        </authorList>
    </citation>
    <scope>NUCLEOTIDE SEQUENCE [LARGE SCALE GENOMIC DNA]</scope>
    <source>
        <strain evidence="1 2">E7593-69</strain>
        <plasmid evidence="1 2">pAZOPL1</plasmid>
    </source>
</reference>
<keyword evidence="1" id="KW-0614">Plasmid</keyword>